<comment type="similarity">
    <text evidence="1">Belongs to the metallo-dependent hydrolases superfamily.</text>
</comment>
<name>A0A0B6RW33_BURPL</name>
<dbReference type="EMBL" id="CP002581">
    <property type="protein sequence ID" value="AJK49567.1"/>
    <property type="molecule type" value="Genomic_DNA"/>
</dbReference>
<dbReference type="InterPro" id="IPR052350">
    <property type="entry name" value="Metallo-dep_Lactonases"/>
</dbReference>
<reference evidence="4" key="1">
    <citation type="submission" date="2011-03" db="EMBL/GenBank/DDBJ databases">
        <authorList>
            <person name="Voget S."/>
            <person name="Streit W.R."/>
            <person name="Jaeger K.E."/>
            <person name="Daniel R."/>
        </authorList>
    </citation>
    <scope>NUCLEOTIDE SEQUENCE [LARGE SCALE GENOMIC DNA]</scope>
    <source>
        <strain evidence="4">PG1</strain>
    </source>
</reference>
<reference evidence="3 4" key="2">
    <citation type="journal article" date="2016" name="Appl. Microbiol. Biotechnol.">
        <title>Mutations improving production and secretion of extracellular lipase by Burkholderia glumae PG1.</title>
        <authorList>
            <person name="Knapp A."/>
            <person name="Voget S."/>
            <person name="Gao R."/>
            <person name="Zaburannyi N."/>
            <person name="Krysciak D."/>
            <person name="Breuer M."/>
            <person name="Hauer B."/>
            <person name="Streit W.R."/>
            <person name="Muller R."/>
            <person name="Daniel R."/>
            <person name="Jaeger K.E."/>
        </authorList>
    </citation>
    <scope>NUCLEOTIDE SEQUENCE [LARGE SCALE GENOMIC DNA]</scope>
    <source>
        <strain evidence="3 4">PG1</strain>
    </source>
</reference>
<keyword evidence="3" id="KW-0378">Hydrolase</keyword>
<dbReference type="Proteomes" id="UP000031838">
    <property type="component" value="Chromosome 2"/>
</dbReference>
<dbReference type="Gene3D" id="3.20.20.140">
    <property type="entry name" value="Metal-dependent hydrolases"/>
    <property type="match status" value="1"/>
</dbReference>
<feature type="domain" description="Amidohydrolase-related" evidence="2">
    <location>
        <begin position="31"/>
        <end position="341"/>
    </location>
</feature>
<dbReference type="PANTHER" id="PTHR43569:SF1">
    <property type="entry name" value="BLL3371 PROTEIN"/>
    <property type="match status" value="1"/>
</dbReference>
<organism evidence="3 4">
    <name type="scientific">Burkholderia plantarii</name>
    <dbReference type="NCBI Taxonomy" id="41899"/>
    <lineage>
        <taxon>Bacteria</taxon>
        <taxon>Pseudomonadati</taxon>
        <taxon>Pseudomonadota</taxon>
        <taxon>Betaproteobacteria</taxon>
        <taxon>Burkholderiales</taxon>
        <taxon>Burkholderiaceae</taxon>
        <taxon>Burkholderia</taxon>
    </lineage>
</organism>
<evidence type="ECO:0000256" key="1">
    <source>
        <dbReference type="ARBA" id="ARBA00038310"/>
    </source>
</evidence>
<dbReference type="InterPro" id="IPR032466">
    <property type="entry name" value="Metal_Hydrolase"/>
</dbReference>
<dbReference type="AlphaFoldDB" id="A0A0B6RW33"/>
<proteinExistence type="inferred from homology"/>
<evidence type="ECO:0000259" key="2">
    <source>
        <dbReference type="Pfam" id="PF04909"/>
    </source>
</evidence>
<dbReference type="KEGG" id="bgp:BGL_2c15000"/>
<dbReference type="SUPFAM" id="SSF51556">
    <property type="entry name" value="Metallo-dependent hydrolases"/>
    <property type="match status" value="1"/>
</dbReference>
<dbReference type="RefSeq" id="WP_042627990.1">
    <property type="nucleotide sequence ID" value="NZ_BSTO01000001.1"/>
</dbReference>
<evidence type="ECO:0000313" key="4">
    <source>
        <dbReference type="Proteomes" id="UP000031838"/>
    </source>
</evidence>
<dbReference type="GO" id="GO:0016787">
    <property type="term" value="F:hydrolase activity"/>
    <property type="evidence" value="ECO:0007669"/>
    <property type="project" value="UniProtKB-KW"/>
</dbReference>
<gene>
    <name evidence="3" type="ORF">BGL_2c15000</name>
</gene>
<accession>A0A0B6RW33</accession>
<dbReference type="InterPro" id="IPR006680">
    <property type="entry name" value="Amidohydro-rel"/>
</dbReference>
<dbReference type="HOGENOM" id="CLU_044590_3_1_4"/>
<sequence>MQIVHAPHLPIRADWLASREEAILEPELPVVDAHHHLWDRQSGRYLAHEFRDDLASGHRIVSTVYVQCRSMLRSTGPEALKPVGEVEFATGVAAMFASGAYGATRACDAIVGGADLALASEVAPVLEAMLEVSGGRLRGIRNPLAWHEDPAVVSSPATPPRDRMASPAFVRGVQTLERYALTLDAWVYHTQLDALYELAKAAPAVTIVIDHFGGPLGVGPHAGRHDEARRAWAQALRKLASLPNTRMKLGGAGMPVFGFDFAARECAPSSETLAAAWRPYFDTCIELFGVERCMFESNFPVDKGMFSYHVVWNAFKRLAQAMSAAEKAALFSRTAASTYRLPIPGDQS</sequence>
<protein>
    <submittedName>
        <fullName evidence="3">Amidohydrolase</fullName>
    </submittedName>
</protein>
<evidence type="ECO:0000313" key="3">
    <source>
        <dbReference type="EMBL" id="AJK49567.1"/>
    </source>
</evidence>
<dbReference type="PANTHER" id="PTHR43569">
    <property type="entry name" value="AMIDOHYDROLASE"/>
    <property type="match status" value="1"/>
</dbReference>
<dbReference type="Pfam" id="PF04909">
    <property type="entry name" value="Amidohydro_2"/>
    <property type="match status" value="1"/>
</dbReference>
<keyword evidence="4" id="KW-1185">Reference proteome</keyword>
<dbReference type="KEGG" id="bpla:bpln_2g15720"/>